<keyword evidence="2" id="KW-0472">Membrane</keyword>
<keyword evidence="2" id="KW-0812">Transmembrane</keyword>
<name>M3HU07_CANMX</name>
<keyword evidence="4" id="KW-1185">Reference proteome</keyword>
<dbReference type="EMBL" id="AOGT01000010">
    <property type="protein sequence ID" value="EMG51102.1"/>
    <property type="molecule type" value="Genomic_DNA"/>
</dbReference>
<evidence type="ECO:0000256" key="1">
    <source>
        <dbReference type="SAM" id="MobiDB-lite"/>
    </source>
</evidence>
<reference evidence="3 4" key="1">
    <citation type="submission" date="2013-02" db="EMBL/GenBank/DDBJ databases">
        <title>Genome sequence of Candida maltosa Xu316, a potential industrial strain for xylitol and ethanol production.</title>
        <authorList>
            <person name="Yu J."/>
            <person name="Wang Q."/>
            <person name="Geng X."/>
            <person name="Bao W."/>
            <person name="He P."/>
            <person name="Cai J."/>
        </authorList>
    </citation>
    <scope>NUCLEOTIDE SEQUENCE [LARGE SCALE GENOMIC DNA]</scope>
    <source>
        <strain evidence="4">Xu316</strain>
    </source>
</reference>
<evidence type="ECO:0000313" key="4">
    <source>
        <dbReference type="Proteomes" id="UP000011777"/>
    </source>
</evidence>
<gene>
    <name evidence="3" type="ORF">G210_0972</name>
</gene>
<comment type="caution">
    <text evidence="3">The sequence shown here is derived from an EMBL/GenBank/DDBJ whole genome shotgun (WGS) entry which is preliminary data.</text>
</comment>
<evidence type="ECO:0000313" key="3">
    <source>
        <dbReference type="EMBL" id="EMG51102.1"/>
    </source>
</evidence>
<dbReference type="Proteomes" id="UP000011777">
    <property type="component" value="Unassembled WGS sequence"/>
</dbReference>
<keyword evidence="2" id="KW-1133">Transmembrane helix</keyword>
<dbReference type="HOGENOM" id="CLU_2037752_0_0_1"/>
<accession>M3HU07</accession>
<feature type="transmembrane region" description="Helical" evidence="2">
    <location>
        <begin position="12"/>
        <end position="31"/>
    </location>
</feature>
<dbReference type="AlphaFoldDB" id="M3HU07"/>
<organism evidence="3 4">
    <name type="scientific">Candida maltosa (strain Xu316)</name>
    <name type="common">Yeast</name>
    <dbReference type="NCBI Taxonomy" id="1245528"/>
    <lineage>
        <taxon>Eukaryota</taxon>
        <taxon>Fungi</taxon>
        <taxon>Dikarya</taxon>
        <taxon>Ascomycota</taxon>
        <taxon>Saccharomycotina</taxon>
        <taxon>Pichiomycetes</taxon>
        <taxon>Debaryomycetaceae</taxon>
        <taxon>Candida/Lodderomyces clade</taxon>
        <taxon>Candida</taxon>
    </lineage>
</organism>
<protein>
    <submittedName>
        <fullName evidence="3">Uncharacterized protein</fullName>
    </submittedName>
</protein>
<evidence type="ECO:0000256" key="2">
    <source>
        <dbReference type="SAM" id="Phobius"/>
    </source>
</evidence>
<proteinExistence type="predicted"/>
<feature type="region of interest" description="Disordered" evidence="1">
    <location>
        <begin position="81"/>
        <end position="105"/>
    </location>
</feature>
<sequence>MYRGYYRGGPCFGFGGFLVLGAAFFIGTMVGSNRQPYWMRHSYWHQHHSGCQCPDCTRRLEYSKNYHENEDEYYKAWRHHNHHRCPRSPPPPPRDEPTDVNGGKP</sequence>